<comment type="caution">
    <text evidence="2">The sequence shown here is derived from an EMBL/GenBank/DDBJ whole genome shotgun (WGS) entry which is preliminary data.</text>
</comment>
<proteinExistence type="predicted"/>
<keyword evidence="3" id="KW-1185">Reference proteome</keyword>
<dbReference type="Pfam" id="PF04536">
    <property type="entry name" value="TPM_phosphatase"/>
    <property type="match status" value="1"/>
</dbReference>
<dbReference type="AlphaFoldDB" id="A0A368ZJW5"/>
<dbReference type="OrthoDB" id="9786161at2"/>
<evidence type="ECO:0000259" key="1">
    <source>
        <dbReference type="Pfam" id="PF04536"/>
    </source>
</evidence>
<protein>
    <submittedName>
        <fullName evidence="2">TLP18.3/Psb32/MOLO-1 phosphatase superfamily protein</fullName>
    </submittedName>
</protein>
<dbReference type="InterPro" id="IPR007621">
    <property type="entry name" value="TPM_dom"/>
</dbReference>
<organism evidence="2 3">
    <name type="scientific">Winogradskyella arenosi</name>
    <dbReference type="NCBI Taxonomy" id="533325"/>
    <lineage>
        <taxon>Bacteria</taxon>
        <taxon>Pseudomonadati</taxon>
        <taxon>Bacteroidota</taxon>
        <taxon>Flavobacteriia</taxon>
        <taxon>Flavobacteriales</taxon>
        <taxon>Flavobacteriaceae</taxon>
        <taxon>Winogradskyella</taxon>
    </lineage>
</organism>
<feature type="domain" description="TPM" evidence="1">
    <location>
        <begin position="5"/>
        <end position="122"/>
    </location>
</feature>
<evidence type="ECO:0000313" key="3">
    <source>
        <dbReference type="Proteomes" id="UP000253436"/>
    </source>
</evidence>
<dbReference type="RefSeq" id="WP_114310156.1">
    <property type="nucleotide sequence ID" value="NZ_QPJO01000003.1"/>
</dbReference>
<dbReference type="PANTHER" id="PTHR30373">
    <property type="entry name" value="UPF0603 PROTEIN YGCG"/>
    <property type="match status" value="1"/>
</dbReference>
<evidence type="ECO:0000313" key="2">
    <source>
        <dbReference type="EMBL" id="RCW91661.1"/>
    </source>
</evidence>
<reference evidence="2 3" key="1">
    <citation type="submission" date="2018-07" db="EMBL/GenBank/DDBJ databases">
        <title>Genomic Encyclopedia of Type Strains, Phase III (KMG-III): the genomes of soil and plant-associated and newly described type strains.</title>
        <authorList>
            <person name="Whitman W."/>
        </authorList>
    </citation>
    <scope>NUCLEOTIDE SEQUENCE [LARGE SCALE GENOMIC DNA]</scope>
    <source>
        <strain evidence="2 3">CECT 7958</strain>
    </source>
</reference>
<dbReference type="Gene3D" id="3.10.310.50">
    <property type="match status" value="1"/>
</dbReference>
<dbReference type="Proteomes" id="UP000253436">
    <property type="component" value="Unassembled WGS sequence"/>
</dbReference>
<accession>A0A368ZJW5</accession>
<name>A0A368ZJW5_9FLAO</name>
<dbReference type="EMBL" id="QPJO01000003">
    <property type="protein sequence ID" value="RCW91661.1"/>
    <property type="molecule type" value="Genomic_DNA"/>
</dbReference>
<gene>
    <name evidence="2" type="ORF">DFQ08_103497</name>
</gene>
<sequence>MPNIEQFLTEKEEAEIVEAIRIAEGKTSGEIRVHIEQQCDIDTYEHALEVFHFLKMDNTQQRNGVLIYVAVDNKSFVICGDQGINNSVGPNFWNSTRDKIAAQFKSGHFKQGLIDGITEAGQALATYFPWDHNDKNELDNSISKG</sequence>
<dbReference type="PANTHER" id="PTHR30373:SF8">
    <property type="entry name" value="BLL7265 PROTEIN"/>
    <property type="match status" value="1"/>
</dbReference>